<sequence length="931" mass="107771">MTRNEAQTRREIIDKRLKVAGWDVMEPSRVTQELDIWVGLPQEVREPQTPYQGHLFADYALLSKEGKPVAVVEAKKTSVDAEVGREQARNYAEKIQKANGGPMPFVFYTNGYEIFFWDTEQYPPRKVFGFPTIADLDRMQFLRENNKVLSSELINTDIAGRPYQIQAIRSVLERVEKKHRKFLLVMATGTGKTRTCMGLLDVLMRSNWVQKVLFLVDRIALREQALETFREHLPNAPVWPKTGELKFAPDRRIYCSTYPTMLNLIQQEDCPLNPHYFDMIVADESHRSIYNVYKNIFDYFDAIQLGLTATPKDAIEHNTFQLFDCEDGLPTFAYSYEEAINNIPPYLSDFEVLKLRTRFQQEGINSETIAEAEKNRLIQDGEDPGEFNFEGTELEKKVTNKGTNALIVREFMEECIKDSNGVLPGKTIFFAISKKHAYRLCEVFDALYPEYRGQLAEVIISGFKGVHGKGGILDRFKTKDMPRIAISVDMLDTGIDVLEIVNLVFAKPVFSYTKFWQMIGRGTRVLDPDNIKPWCPEKDKFLIIDCWENFEYFKMTPRGREQGGTRPLPVRLFEARLDKLFVSQQKKDEAVEQKTVRTIRENITALPKNSVVILDNQVHLEKVMDDNFWINVTDEKHDYLRLHMSPLMRVLSDADFKAMYFELDGIEAQTARLAGDDERYEALKETIIEKVSELPLTVNVVEQEREWIEKVQSNHFWVTASDDNLDEMIARLAPLMKYRQTQKTPEKKLNIQDLITVKETIEFGPQHERITVAKYRRKVEEFIRELVKTNPVLQKILQGEAVTDGELEELANILKEHYPHVTEYILQEIYDNKSAKFIQFIKHILGIEEIATYTETVSVAFDDFLQEHNTFGEKQIQFILTLKTFILQRGTVDKKDLIQAPFTQLHPQGIRGIFPPGEIEEILGFIQKIGA</sequence>
<evidence type="ECO:0000259" key="1">
    <source>
        <dbReference type="PROSITE" id="PS51192"/>
    </source>
</evidence>
<gene>
    <name evidence="2" type="ORF">MAG551_02779</name>
</gene>
<protein>
    <recommendedName>
        <fullName evidence="1">Helicase ATP-binding domain-containing protein</fullName>
    </recommendedName>
</protein>
<dbReference type="SMART" id="SM00487">
    <property type="entry name" value="DEXDc"/>
    <property type="match status" value="1"/>
</dbReference>
<dbReference type="Gene3D" id="3.40.50.300">
    <property type="entry name" value="P-loop containing nucleotide triphosphate hydrolases"/>
    <property type="match status" value="2"/>
</dbReference>
<reference evidence="2" key="1">
    <citation type="journal article" date="2021" name="ISME J.">
        <title>Fine-scale metabolic discontinuity in a stratified prokaryote microbiome of a Red Sea deep halocline.</title>
        <authorList>
            <person name="Michoud G."/>
            <person name="Ngugi D.K."/>
            <person name="Barozzi A."/>
            <person name="Merlino G."/>
            <person name="Calleja M.L."/>
            <person name="Delgado-Huertas A."/>
            <person name="Moran X.A.G."/>
            <person name="Daffonchio D."/>
        </authorList>
    </citation>
    <scope>NUCLEOTIDE SEQUENCE</scope>
    <source>
        <strain evidence="2">SuakinDeep_MAG55_1</strain>
    </source>
</reference>
<comment type="caution">
    <text evidence="2">The sequence shown here is derived from an EMBL/GenBank/DDBJ whole genome shotgun (WGS) entry which is preliminary data.</text>
</comment>
<dbReference type="PANTHER" id="PTHR47396">
    <property type="entry name" value="TYPE I RESTRICTION ENZYME ECOKI R PROTEIN"/>
    <property type="match status" value="1"/>
</dbReference>
<dbReference type="PANTHER" id="PTHR47396:SF1">
    <property type="entry name" value="ATP-DEPENDENT HELICASE IRC3-RELATED"/>
    <property type="match status" value="1"/>
</dbReference>
<dbReference type="Pfam" id="PF04313">
    <property type="entry name" value="HSDR_N"/>
    <property type="match status" value="1"/>
</dbReference>
<dbReference type="InterPro" id="IPR050742">
    <property type="entry name" value="Helicase_Restrict-Modif_Enz"/>
</dbReference>
<dbReference type="SUPFAM" id="SSF52540">
    <property type="entry name" value="P-loop containing nucleoside triphosphate hydrolases"/>
    <property type="match status" value="2"/>
</dbReference>
<dbReference type="GO" id="GO:0009035">
    <property type="term" value="F:type I site-specific deoxyribonuclease activity"/>
    <property type="evidence" value="ECO:0007669"/>
    <property type="project" value="UniProtKB-EC"/>
</dbReference>
<feature type="domain" description="Helicase ATP-binding" evidence="1">
    <location>
        <begin position="173"/>
        <end position="329"/>
    </location>
</feature>
<dbReference type="Proteomes" id="UP000722750">
    <property type="component" value="Unassembled WGS sequence"/>
</dbReference>
<accession>A0A941W543</accession>
<evidence type="ECO:0000313" key="2">
    <source>
        <dbReference type="EMBL" id="MBS1259699.1"/>
    </source>
</evidence>
<dbReference type="InterPro" id="IPR007409">
    <property type="entry name" value="Restrct_endonuc_type1_HsdR_N"/>
</dbReference>
<proteinExistence type="predicted"/>
<dbReference type="GO" id="GO:0005524">
    <property type="term" value="F:ATP binding"/>
    <property type="evidence" value="ECO:0007669"/>
    <property type="project" value="UniProtKB-KW"/>
</dbReference>
<dbReference type="InterPro" id="IPR027417">
    <property type="entry name" value="P-loop_NTPase"/>
</dbReference>
<dbReference type="InterPro" id="IPR014001">
    <property type="entry name" value="Helicase_ATP-bd"/>
</dbReference>
<dbReference type="GO" id="GO:0009307">
    <property type="term" value="P:DNA restriction-modification system"/>
    <property type="evidence" value="ECO:0007669"/>
    <property type="project" value="UniProtKB-KW"/>
</dbReference>
<dbReference type="InterPro" id="IPR013670">
    <property type="entry name" value="EcoEI_R_C_dom"/>
</dbReference>
<dbReference type="CDD" id="cd18032">
    <property type="entry name" value="DEXHc_RE_I_III_res"/>
    <property type="match status" value="1"/>
</dbReference>
<organism evidence="2 3">
    <name type="scientific">Candidatus Scalindua arabica</name>
    <dbReference type="NCBI Taxonomy" id="1127984"/>
    <lineage>
        <taxon>Bacteria</taxon>
        <taxon>Pseudomonadati</taxon>
        <taxon>Planctomycetota</taxon>
        <taxon>Candidatus Brocadiia</taxon>
        <taxon>Candidatus Brocadiales</taxon>
        <taxon>Candidatus Scalinduaceae</taxon>
        <taxon>Candidatus Scalindua</taxon>
    </lineage>
</organism>
<dbReference type="GO" id="GO:0003677">
    <property type="term" value="F:DNA binding"/>
    <property type="evidence" value="ECO:0007669"/>
    <property type="project" value="UniProtKB-KW"/>
</dbReference>
<name>A0A941W543_9BACT</name>
<dbReference type="Gene3D" id="3.90.1570.30">
    <property type="match status" value="1"/>
</dbReference>
<dbReference type="EMBL" id="JAANXD010000102">
    <property type="protein sequence ID" value="MBS1259699.1"/>
    <property type="molecule type" value="Genomic_DNA"/>
</dbReference>
<dbReference type="PROSITE" id="PS51192">
    <property type="entry name" value="HELICASE_ATP_BIND_1"/>
    <property type="match status" value="1"/>
</dbReference>
<dbReference type="GO" id="GO:0005829">
    <property type="term" value="C:cytosol"/>
    <property type="evidence" value="ECO:0007669"/>
    <property type="project" value="TreeGrafter"/>
</dbReference>
<dbReference type="Pfam" id="PF08463">
    <property type="entry name" value="EcoEI_R_C"/>
    <property type="match status" value="1"/>
</dbReference>
<evidence type="ECO:0000313" key="3">
    <source>
        <dbReference type="Proteomes" id="UP000722750"/>
    </source>
</evidence>
<dbReference type="AlphaFoldDB" id="A0A941W543"/>
<dbReference type="InterPro" id="IPR006935">
    <property type="entry name" value="Helicase/UvrB_N"/>
</dbReference>
<dbReference type="Pfam" id="PF04851">
    <property type="entry name" value="ResIII"/>
    <property type="match status" value="1"/>
</dbReference>
<dbReference type="CDD" id="cd18799">
    <property type="entry name" value="SF2_C_EcoAI-like"/>
    <property type="match status" value="1"/>
</dbReference>